<feature type="transmembrane region" description="Helical" evidence="2">
    <location>
        <begin position="477"/>
        <end position="503"/>
    </location>
</feature>
<evidence type="ECO:0000313" key="3">
    <source>
        <dbReference type="EMBL" id="ODP29802.1"/>
    </source>
</evidence>
<comment type="caution">
    <text evidence="3">The sequence shown here is derived from an EMBL/GenBank/DDBJ whole genome shotgun (WGS) entry which is preliminary data.</text>
</comment>
<evidence type="ECO:0000256" key="1">
    <source>
        <dbReference type="SAM" id="MobiDB-lite"/>
    </source>
</evidence>
<proteinExistence type="predicted"/>
<reference evidence="3 4" key="1">
    <citation type="submission" date="2016-08" db="EMBL/GenBank/DDBJ databases">
        <title>Genome sequencing of Paenibacillus sp. TI45-13ar, isolated from Korean traditional nuruk.</title>
        <authorList>
            <person name="Kim S.-J."/>
        </authorList>
    </citation>
    <scope>NUCLEOTIDE SEQUENCE [LARGE SCALE GENOMIC DNA]</scope>
    <source>
        <strain evidence="3 4">TI45-13ar</strain>
    </source>
</reference>
<organism evidence="3 4">
    <name type="scientific">Paenibacillus nuruki</name>
    <dbReference type="NCBI Taxonomy" id="1886670"/>
    <lineage>
        <taxon>Bacteria</taxon>
        <taxon>Bacillati</taxon>
        <taxon>Bacillota</taxon>
        <taxon>Bacilli</taxon>
        <taxon>Bacillales</taxon>
        <taxon>Paenibacillaceae</taxon>
        <taxon>Paenibacillus</taxon>
    </lineage>
</organism>
<name>A0A1E3L7L3_9BACL</name>
<keyword evidence="2" id="KW-1133">Transmembrane helix</keyword>
<protein>
    <submittedName>
        <fullName evidence="3">Sporulation-killing factor biosynthesis protein SkfC</fullName>
    </submittedName>
</protein>
<dbReference type="EMBL" id="MDER01000028">
    <property type="protein sequence ID" value="ODP29802.1"/>
    <property type="molecule type" value="Genomic_DNA"/>
</dbReference>
<dbReference type="RefSeq" id="WP_069326239.1">
    <property type="nucleotide sequence ID" value="NZ_MDER01000028.1"/>
</dbReference>
<dbReference type="Proteomes" id="UP000094578">
    <property type="component" value="Unassembled WGS sequence"/>
</dbReference>
<feature type="transmembrane region" description="Helical" evidence="2">
    <location>
        <begin position="366"/>
        <end position="392"/>
    </location>
</feature>
<dbReference type="STRING" id="1886670.PTI45_00780"/>
<dbReference type="AlphaFoldDB" id="A0A1E3L7L3"/>
<dbReference type="PATRIC" id="fig|1886670.3.peg.801"/>
<gene>
    <name evidence="3" type="ORF">PTI45_00780</name>
</gene>
<sequence>MNPTGQPVQLKPNYKILSVLAAVGLVLFLLLQVFPSTASDTLEVQQVNIISQEKAIESARAFASDTLVLPDLPAPSVTYHTNAELSGYVAKEKLTQTYMKKLEKVAPYDVFRVHYPDVGTGDALDIDVHMNTGKVVAFSMYDNQTGASQPFSLDPTATTEKDESVTLAEKQEQAQPILKALGFDAGQLTLQTKGNEQDLLYTAADGKLGDSQLQLKFTYEYGQIRSFQPVLTPPDTYTAYVKEQTALAGWLTALGYGLFTLVLGVLAIVFGALKRRHTSFKRGIVLSVIYCAISIFSVVNMWPILVDITLGESNKIVSYVIIGLQLILNILMAVLLYFSFVGGDGLWRERGINIWPRSKEIGYGKYVLHSVAVGYLYALILLGVQSIIYLILENALGVYSATDDTSSPYNMIYPALFPLLAWMAGIGEEAVYRLFGIGMLKKLLRNTFVACFITTMIWALGHTLYPIYPIYSRPIELLFIGLLFSFIFLRYGFIAAVFAHVIFDSILMSLSLISMGGIVNILLGAFYIVLPAIVAIIIYTFTKNKGVENAYPPYVPPAPIPQVYYDPTQGQQQYPDHPQQFQQYSNPVPPSEHDNKPKE</sequence>
<feature type="transmembrane region" description="Helical" evidence="2">
    <location>
        <begin position="515"/>
        <end position="541"/>
    </location>
</feature>
<feature type="compositionally biased region" description="Low complexity" evidence="1">
    <location>
        <begin position="562"/>
        <end position="583"/>
    </location>
</feature>
<accession>A0A1E3L7L3</accession>
<evidence type="ECO:0000256" key="2">
    <source>
        <dbReference type="SAM" id="Phobius"/>
    </source>
</evidence>
<keyword evidence="2" id="KW-0472">Membrane</keyword>
<feature type="region of interest" description="Disordered" evidence="1">
    <location>
        <begin position="562"/>
        <end position="599"/>
    </location>
</feature>
<feature type="transmembrane region" description="Helical" evidence="2">
    <location>
        <begin position="447"/>
        <end position="465"/>
    </location>
</feature>
<feature type="transmembrane region" description="Helical" evidence="2">
    <location>
        <begin position="247"/>
        <end position="272"/>
    </location>
</feature>
<feature type="transmembrane region" description="Helical" evidence="2">
    <location>
        <begin position="412"/>
        <end position="435"/>
    </location>
</feature>
<evidence type="ECO:0000313" key="4">
    <source>
        <dbReference type="Proteomes" id="UP000094578"/>
    </source>
</evidence>
<keyword evidence="4" id="KW-1185">Reference proteome</keyword>
<feature type="transmembrane region" description="Helical" evidence="2">
    <location>
        <begin position="316"/>
        <end position="340"/>
    </location>
</feature>
<keyword evidence="2" id="KW-0812">Transmembrane</keyword>
<feature type="transmembrane region" description="Helical" evidence="2">
    <location>
        <begin position="284"/>
        <end position="304"/>
    </location>
</feature>